<dbReference type="InterPro" id="IPR027705">
    <property type="entry name" value="Flotillin_fam"/>
</dbReference>
<dbReference type="GO" id="GO:2000049">
    <property type="term" value="P:positive regulation of cell-cell adhesion mediated by cadherin"/>
    <property type="evidence" value="ECO:0007669"/>
    <property type="project" value="TreeGrafter"/>
</dbReference>
<gene>
    <name evidence="2" type="ORF">FKW44_018290</name>
</gene>
<evidence type="ECO:0000313" key="3">
    <source>
        <dbReference type="Proteomes" id="UP000595437"/>
    </source>
</evidence>
<organism evidence="2 3">
    <name type="scientific">Caligus rogercresseyi</name>
    <name type="common">Sea louse</name>
    <dbReference type="NCBI Taxonomy" id="217165"/>
    <lineage>
        <taxon>Eukaryota</taxon>
        <taxon>Metazoa</taxon>
        <taxon>Ecdysozoa</taxon>
        <taxon>Arthropoda</taxon>
        <taxon>Crustacea</taxon>
        <taxon>Multicrustacea</taxon>
        <taxon>Hexanauplia</taxon>
        <taxon>Copepoda</taxon>
        <taxon>Siphonostomatoida</taxon>
        <taxon>Caligidae</taxon>
        <taxon>Caligus</taxon>
    </lineage>
</organism>
<dbReference type="EMBL" id="CP045901">
    <property type="protein sequence ID" value="QQP37873.1"/>
    <property type="molecule type" value="Genomic_DNA"/>
</dbReference>
<accession>A0A7T8GU72</accession>
<proteinExistence type="inferred from homology"/>
<evidence type="ECO:0000313" key="2">
    <source>
        <dbReference type="EMBL" id="QQP37873.1"/>
    </source>
</evidence>
<comment type="similarity">
    <text evidence="1">Belongs to the band 7/mec-2 family. Flotillin subfamily.</text>
</comment>
<dbReference type="GO" id="GO:0002020">
    <property type="term" value="F:protease binding"/>
    <property type="evidence" value="ECO:0007669"/>
    <property type="project" value="TreeGrafter"/>
</dbReference>
<protein>
    <submittedName>
        <fullName evidence="2">Flotillin-1</fullName>
    </submittedName>
</protein>
<dbReference type="Proteomes" id="UP000595437">
    <property type="component" value="Chromosome 12"/>
</dbReference>
<dbReference type="InterPro" id="IPR036013">
    <property type="entry name" value="Band_7/SPFH_dom_sf"/>
</dbReference>
<dbReference type="GO" id="GO:0002090">
    <property type="term" value="P:regulation of receptor internalization"/>
    <property type="evidence" value="ECO:0007669"/>
    <property type="project" value="TreeGrafter"/>
</dbReference>
<dbReference type="GO" id="GO:1901890">
    <property type="term" value="P:positive regulation of cell junction assembly"/>
    <property type="evidence" value="ECO:0007669"/>
    <property type="project" value="TreeGrafter"/>
</dbReference>
<dbReference type="Gene3D" id="3.30.479.30">
    <property type="entry name" value="Band 7 domain"/>
    <property type="match status" value="1"/>
</dbReference>
<evidence type="ECO:0000256" key="1">
    <source>
        <dbReference type="RuleBase" id="RU366054"/>
    </source>
</evidence>
<dbReference type="GO" id="GO:0016600">
    <property type="term" value="C:flotillin complex"/>
    <property type="evidence" value="ECO:0007669"/>
    <property type="project" value="TreeGrafter"/>
</dbReference>
<dbReference type="AlphaFoldDB" id="A0A7T8GU72"/>
<dbReference type="PANTHER" id="PTHR13806:SF46">
    <property type="entry name" value="FLOTILLIN-1-RELATED"/>
    <property type="match status" value="1"/>
</dbReference>
<dbReference type="PANTHER" id="PTHR13806">
    <property type="entry name" value="FLOTILLIN-RELATED"/>
    <property type="match status" value="1"/>
</dbReference>
<dbReference type="GO" id="GO:0070528">
    <property type="term" value="P:protein kinase C signaling"/>
    <property type="evidence" value="ECO:0007669"/>
    <property type="project" value="TreeGrafter"/>
</dbReference>
<dbReference type="OrthoDB" id="6080404at2759"/>
<keyword evidence="3" id="KW-1185">Reference proteome</keyword>
<name>A0A7T8GU72_CALRO</name>
<reference evidence="3" key="1">
    <citation type="submission" date="2021-01" db="EMBL/GenBank/DDBJ databases">
        <title>Caligus Genome Assembly.</title>
        <authorList>
            <person name="Gallardo-Escarate C."/>
        </authorList>
    </citation>
    <scope>NUCLEOTIDE SEQUENCE [LARGE SCALE GENOMIC DNA]</scope>
</reference>
<sequence length="164" mass="19488">MLRSAVEQFIDKSVKEIQEIAMYTLEGHQRALIMVAMTVDEIFRDRKSFHRRSLTLPPRIYSTWGSKSFPIHSRTLRMKRNMVSLGMARTSEIQRDARIGEAEANRDSQIETSYLEEQRIASKYENDTEIERYKRDFELKKRTTTWRLSCPGRRPSWHSSFNRP</sequence>
<dbReference type="GO" id="GO:0045807">
    <property type="term" value="P:positive regulation of endocytosis"/>
    <property type="evidence" value="ECO:0007669"/>
    <property type="project" value="TreeGrafter"/>
</dbReference>
<dbReference type="GO" id="GO:0031410">
    <property type="term" value="C:cytoplasmic vesicle"/>
    <property type="evidence" value="ECO:0007669"/>
    <property type="project" value="TreeGrafter"/>
</dbReference>
<dbReference type="GO" id="GO:0072659">
    <property type="term" value="P:protein localization to plasma membrane"/>
    <property type="evidence" value="ECO:0007669"/>
    <property type="project" value="TreeGrafter"/>
</dbReference>